<comment type="caution">
    <text evidence="2">The sequence shown here is derived from an EMBL/GenBank/DDBJ whole genome shotgun (WGS) entry which is preliminary data.</text>
</comment>
<dbReference type="AlphaFoldDB" id="A0A328KJ83"/>
<reference evidence="2 3" key="1">
    <citation type="submission" date="2017-03" db="EMBL/GenBank/DDBJ databases">
        <title>wgs assembly of Dolosigranulum pigrum KPL CDC strains.</title>
        <authorList>
            <person name="Brugger S.D."/>
            <person name="Pettigrew M."/>
            <person name="Kong Y."/>
            <person name="Lemon K.P."/>
        </authorList>
    </citation>
    <scope>NUCLEOTIDE SEQUENCE [LARGE SCALE GENOMIC DNA]</scope>
    <source>
        <strain evidence="2 3">KPL1931_CDC4294-98</strain>
    </source>
</reference>
<dbReference type="EMBL" id="NAQV01000023">
    <property type="protein sequence ID" value="RAN62427.1"/>
    <property type="molecule type" value="Genomic_DNA"/>
</dbReference>
<dbReference type="Proteomes" id="UP000249099">
    <property type="component" value="Unassembled WGS sequence"/>
</dbReference>
<proteinExistence type="predicted"/>
<evidence type="ECO:0000256" key="1">
    <source>
        <dbReference type="SAM" id="Coils"/>
    </source>
</evidence>
<feature type="coiled-coil region" evidence="1">
    <location>
        <begin position="114"/>
        <end position="141"/>
    </location>
</feature>
<keyword evidence="1" id="KW-0175">Coiled coil</keyword>
<gene>
    <name evidence="2" type="ORF">B8A44_07715</name>
</gene>
<name>A0A328KJ83_9LACT</name>
<accession>A0A328KJ83</accession>
<evidence type="ECO:0000313" key="3">
    <source>
        <dbReference type="Proteomes" id="UP000249099"/>
    </source>
</evidence>
<sequence length="214" mass="24835">MMNLPFIPSAWKQAEGILSSSQFGAYLQIISHQNRKFPNFLSSDLSEHVDKEIGDEEMAKWGHQETEEDYRILEAIYKSLAEIKKPNGRFEEDRYVQAAKLKKLLDEALDSGDYKAVKDVRRAYEDELKSLNLDTKSETEEMTIGQRIEQYEEHDPIPKPDKELLDVDGVQKYITSNFLYPVKRMFGLATEEEEQQIYEHDGYGGSDKVIEKDE</sequence>
<protein>
    <submittedName>
        <fullName evidence="2">Uncharacterized protein</fullName>
    </submittedName>
</protein>
<evidence type="ECO:0000313" key="2">
    <source>
        <dbReference type="EMBL" id="RAN62427.1"/>
    </source>
</evidence>
<organism evidence="2 3">
    <name type="scientific">Dolosigranulum pigrum</name>
    <dbReference type="NCBI Taxonomy" id="29394"/>
    <lineage>
        <taxon>Bacteria</taxon>
        <taxon>Bacillati</taxon>
        <taxon>Bacillota</taxon>
        <taxon>Bacilli</taxon>
        <taxon>Lactobacillales</taxon>
        <taxon>Carnobacteriaceae</taxon>
        <taxon>Dolosigranulum</taxon>
    </lineage>
</organism>